<reference evidence="1" key="1">
    <citation type="submission" date="2021-04" db="EMBL/GenBank/DDBJ databases">
        <authorList>
            <person name="Tunstrom K."/>
        </authorList>
    </citation>
    <scope>NUCLEOTIDE SEQUENCE</scope>
</reference>
<proteinExistence type="predicted"/>
<sequence length="302" mass="35910">MPRQSLYTPEEVHEALKDKNFMDDGKYLERNHHIWTEARDLLPKMTVDYLWIYITKNRNDVSSRIHNVPKLKVKNKKKVCNISNWSMNDNKHGLEELKGTIHFTLKQWNQFGLNLKLYKDGREYEVFEPGWTDLIYQSLWENFKIPCPFKFQSAKIKRNTEEHFLMIKGTCIECQNNINIYSVNEPNGDGIDIIVSTFDAKNVQHYKKRQLRGRTREKVANILKGQSTYMYRRNVANQRMHFQDQEPADLFNDYVLRKAKQQQIDKELCLEPNTNEVVAVMSLKKILNTVEVFERLEPIDYT</sequence>
<organism evidence="1 2">
    <name type="scientific">Parnassius apollo</name>
    <name type="common">Apollo butterfly</name>
    <name type="synonym">Papilio apollo</name>
    <dbReference type="NCBI Taxonomy" id="110799"/>
    <lineage>
        <taxon>Eukaryota</taxon>
        <taxon>Metazoa</taxon>
        <taxon>Ecdysozoa</taxon>
        <taxon>Arthropoda</taxon>
        <taxon>Hexapoda</taxon>
        <taxon>Insecta</taxon>
        <taxon>Pterygota</taxon>
        <taxon>Neoptera</taxon>
        <taxon>Endopterygota</taxon>
        <taxon>Lepidoptera</taxon>
        <taxon>Glossata</taxon>
        <taxon>Ditrysia</taxon>
        <taxon>Papilionoidea</taxon>
        <taxon>Papilionidae</taxon>
        <taxon>Parnassiinae</taxon>
        <taxon>Parnassini</taxon>
        <taxon>Parnassius</taxon>
        <taxon>Parnassius</taxon>
    </lineage>
</organism>
<gene>
    <name evidence="1" type="ORF">PAPOLLO_LOCUS2350</name>
</gene>
<evidence type="ECO:0000313" key="2">
    <source>
        <dbReference type="Proteomes" id="UP000691718"/>
    </source>
</evidence>
<dbReference type="OrthoDB" id="8066725at2759"/>
<comment type="caution">
    <text evidence="1">The sequence shown here is derived from an EMBL/GenBank/DDBJ whole genome shotgun (WGS) entry which is preliminary data.</text>
</comment>
<evidence type="ECO:0000313" key="1">
    <source>
        <dbReference type="EMBL" id="CAG4941897.1"/>
    </source>
</evidence>
<dbReference type="Proteomes" id="UP000691718">
    <property type="component" value="Unassembled WGS sequence"/>
</dbReference>
<dbReference type="EMBL" id="CAJQZP010000160">
    <property type="protein sequence ID" value="CAG4941897.1"/>
    <property type="molecule type" value="Genomic_DNA"/>
</dbReference>
<name>A0A8S3W5I6_PARAO</name>
<keyword evidence="2" id="KW-1185">Reference proteome</keyword>
<dbReference type="AlphaFoldDB" id="A0A8S3W5I6"/>
<protein>
    <submittedName>
        <fullName evidence="1">(apollo) hypothetical protein</fullName>
    </submittedName>
</protein>
<accession>A0A8S3W5I6</accession>